<name>A0ABM4TLJ0_DROSZ</name>
<comment type="subcellular location">
    <subcellularLocation>
        <location evidence="2">Endosome membrane</location>
        <topology evidence="2">Peripheral membrane protein</topology>
    </subcellularLocation>
    <subcellularLocation>
        <location evidence="1">Late endosome membrane</location>
    </subcellularLocation>
    <subcellularLocation>
        <location evidence="3">Lysosome membrane</location>
        <topology evidence="3">Peripheral membrane protein</topology>
        <orientation evidence="3">Cytoplasmic side</orientation>
    </subcellularLocation>
</comment>
<dbReference type="PANTHER" id="PTHR23292:SF14">
    <property type="entry name" value="FI16615P1-RELATED"/>
    <property type="match status" value="1"/>
</dbReference>
<dbReference type="PROSITE" id="PS51837">
    <property type="entry name" value="LITAF"/>
    <property type="match status" value="1"/>
</dbReference>
<keyword evidence="5" id="KW-0479">Metal-binding</keyword>
<dbReference type="Pfam" id="PF10601">
    <property type="entry name" value="zf-LITAF-like"/>
    <property type="match status" value="1"/>
</dbReference>
<dbReference type="SMART" id="SM00714">
    <property type="entry name" value="LITAF"/>
    <property type="match status" value="1"/>
</dbReference>
<dbReference type="PANTHER" id="PTHR23292">
    <property type="entry name" value="LIPOPOLYSACCHARIDE-INDUCED TUMOR NECROSIS FACTOR-ALPHA FACTOR"/>
    <property type="match status" value="1"/>
</dbReference>
<keyword evidence="6" id="KW-0862">Zinc</keyword>
<proteinExistence type="inferred from homology"/>
<reference evidence="10" key="1">
    <citation type="submission" date="2025-08" db="UniProtKB">
        <authorList>
            <consortium name="RefSeq"/>
        </authorList>
    </citation>
    <scope>IDENTIFICATION</scope>
</reference>
<evidence type="ECO:0000256" key="6">
    <source>
        <dbReference type="ARBA" id="ARBA00022833"/>
    </source>
</evidence>
<evidence type="ECO:0000313" key="10">
    <source>
        <dbReference type="RefSeq" id="XP_070850820.1"/>
    </source>
</evidence>
<dbReference type="InterPro" id="IPR037519">
    <property type="entry name" value="LITAF_fam"/>
</dbReference>
<evidence type="ECO:0000256" key="5">
    <source>
        <dbReference type="ARBA" id="ARBA00022723"/>
    </source>
</evidence>
<accession>A0ABM4TLJ0</accession>
<keyword evidence="9" id="KW-1185">Reference proteome</keyword>
<sequence>MATVVNINNNNSTPAAPFLPYLPIAAPAPAAPAPAAPPTLKYIPVVGPKSCTVVCPNCNQQVRTRVTHQATTRSHLIALLLCFTFLWPCAACVYCTPCARNAEHYCPACKVLVATYER</sequence>
<dbReference type="GeneID" id="139352489"/>
<dbReference type="RefSeq" id="XP_070850820.1">
    <property type="nucleotide sequence ID" value="XM_070994719.1"/>
</dbReference>
<protein>
    <submittedName>
        <fullName evidence="10">Lipopolysaccharide-induced tumor necrosis factor-alpha factor homolog</fullName>
    </submittedName>
</protein>
<evidence type="ECO:0000256" key="3">
    <source>
        <dbReference type="ARBA" id="ARBA00004630"/>
    </source>
</evidence>
<evidence type="ECO:0000259" key="8">
    <source>
        <dbReference type="PROSITE" id="PS51837"/>
    </source>
</evidence>
<evidence type="ECO:0000256" key="1">
    <source>
        <dbReference type="ARBA" id="ARBA00004414"/>
    </source>
</evidence>
<feature type="domain" description="LITAF" evidence="8">
    <location>
        <begin position="35"/>
        <end position="118"/>
    </location>
</feature>
<evidence type="ECO:0000256" key="2">
    <source>
        <dbReference type="ARBA" id="ARBA00004481"/>
    </source>
</evidence>
<keyword evidence="7" id="KW-0472">Membrane</keyword>
<dbReference type="Proteomes" id="UP001652628">
    <property type="component" value="Chromosome 2R"/>
</dbReference>
<evidence type="ECO:0000256" key="7">
    <source>
        <dbReference type="ARBA" id="ARBA00023136"/>
    </source>
</evidence>
<gene>
    <name evidence="10" type="primary">LOC139352489</name>
</gene>
<comment type="similarity">
    <text evidence="4">Belongs to the CDIP1/LITAF family.</text>
</comment>
<evidence type="ECO:0000256" key="4">
    <source>
        <dbReference type="ARBA" id="ARBA00005975"/>
    </source>
</evidence>
<evidence type="ECO:0000313" key="9">
    <source>
        <dbReference type="Proteomes" id="UP001652628"/>
    </source>
</evidence>
<organism evidence="9 10">
    <name type="scientific">Drosophila suzukii</name>
    <name type="common">Spotted-wing drosophila fruit fly</name>
    <dbReference type="NCBI Taxonomy" id="28584"/>
    <lineage>
        <taxon>Eukaryota</taxon>
        <taxon>Metazoa</taxon>
        <taxon>Ecdysozoa</taxon>
        <taxon>Arthropoda</taxon>
        <taxon>Hexapoda</taxon>
        <taxon>Insecta</taxon>
        <taxon>Pterygota</taxon>
        <taxon>Neoptera</taxon>
        <taxon>Endopterygota</taxon>
        <taxon>Diptera</taxon>
        <taxon>Brachycera</taxon>
        <taxon>Muscomorpha</taxon>
        <taxon>Ephydroidea</taxon>
        <taxon>Drosophilidae</taxon>
        <taxon>Drosophila</taxon>
        <taxon>Sophophora</taxon>
    </lineage>
</organism>
<dbReference type="InterPro" id="IPR006629">
    <property type="entry name" value="LITAF"/>
</dbReference>